<sequence>MSKVVKLYEPAVAAYGRDVFTSHCRRQPERTRTQFSRNKVQFSLFVGVSPSTRHCAI</sequence>
<protein>
    <submittedName>
        <fullName evidence="1">Uncharacterized protein</fullName>
    </submittedName>
</protein>
<dbReference type="Proteomes" id="UP000000305">
    <property type="component" value="Unassembled WGS sequence"/>
</dbReference>
<proteinExistence type="predicted"/>
<evidence type="ECO:0000313" key="2">
    <source>
        <dbReference type="Proteomes" id="UP000000305"/>
    </source>
</evidence>
<dbReference type="HOGENOM" id="CLU_2998558_0_0_1"/>
<name>E9H8W5_DAPPU</name>
<dbReference type="KEGG" id="dpx:DAPPUDRAFT_255276"/>
<reference evidence="1 2" key="1">
    <citation type="journal article" date="2011" name="Science">
        <title>The ecoresponsive genome of Daphnia pulex.</title>
        <authorList>
            <person name="Colbourne J.K."/>
            <person name="Pfrender M.E."/>
            <person name="Gilbert D."/>
            <person name="Thomas W.K."/>
            <person name="Tucker A."/>
            <person name="Oakley T.H."/>
            <person name="Tokishita S."/>
            <person name="Aerts A."/>
            <person name="Arnold G.J."/>
            <person name="Basu M.K."/>
            <person name="Bauer D.J."/>
            <person name="Caceres C.E."/>
            <person name="Carmel L."/>
            <person name="Casola C."/>
            <person name="Choi J.H."/>
            <person name="Detter J.C."/>
            <person name="Dong Q."/>
            <person name="Dusheyko S."/>
            <person name="Eads B.D."/>
            <person name="Frohlich T."/>
            <person name="Geiler-Samerotte K.A."/>
            <person name="Gerlach D."/>
            <person name="Hatcher P."/>
            <person name="Jogdeo S."/>
            <person name="Krijgsveld J."/>
            <person name="Kriventseva E.V."/>
            <person name="Kultz D."/>
            <person name="Laforsch C."/>
            <person name="Lindquist E."/>
            <person name="Lopez J."/>
            <person name="Manak J.R."/>
            <person name="Muller J."/>
            <person name="Pangilinan J."/>
            <person name="Patwardhan R.P."/>
            <person name="Pitluck S."/>
            <person name="Pritham E.J."/>
            <person name="Rechtsteiner A."/>
            <person name="Rho M."/>
            <person name="Rogozin I.B."/>
            <person name="Sakarya O."/>
            <person name="Salamov A."/>
            <person name="Schaack S."/>
            <person name="Shapiro H."/>
            <person name="Shiga Y."/>
            <person name="Skalitzky C."/>
            <person name="Smith Z."/>
            <person name="Souvorov A."/>
            <person name="Sung W."/>
            <person name="Tang Z."/>
            <person name="Tsuchiya D."/>
            <person name="Tu H."/>
            <person name="Vos H."/>
            <person name="Wang M."/>
            <person name="Wolf Y.I."/>
            <person name="Yamagata H."/>
            <person name="Yamada T."/>
            <person name="Ye Y."/>
            <person name="Shaw J.R."/>
            <person name="Andrews J."/>
            <person name="Crease T.J."/>
            <person name="Tang H."/>
            <person name="Lucas S.M."/>
            <person name="Robertson H.M."/>
            <person name="Bork P."/>
            <person name="Koonin E.V."/>
            <person name="Zdobnov E.M."/>
            <person name="Grigoriev I.V."/>
            <person name="Lynch M."/>
            <person name="Boore J.L."/>
        </authorList>
    </citation>
    <scope>NUCLEOTIDE SEQUENCE [LARGE SCALE GENOMIC DNA]</scope>
</reference>
<dbReference type="EMBL" id="GL732606">
    <property type="protein sequence ID" value="EFX71792.1"/>
    <property type="molecule type" value="Genomic_DNA"/>
</dbReference>
<dbReference type="InParanoid" id="E9H8W5"/>
<organism evidence="1 2">
    <name type="scientific">Daphnia pulex</name>
    <name type="common">Water flea</name>
    <dbReference type="NCBI Taxonomy" id="6669"/>
    <lineage>
        <taxon>Eukaryota</taxon>
        <taxon>Metazoa</taxon>
        <taxon>Ecdysozoa</taxon>
        <taxon>Arthropoda</taxon>
        <taxon>Crustacea</taxon>
        <taxon>Branchiopoda</taxon>
        <taxon>Diplostraca</taxon>
        <taxon>Cladocera</taxon>
        <taxon>Anomopoda</taxon>
        <taxon>Daphniidae</taxon>
        <taxon>Daphnia</taxon>
    </lineage>
</organism>
<accession>E9H8W5</accession>
<keyword evidence="2" id="KW-1185">Reference proteome</keyword>
<dbReference type="AlphaFoldDB" id="E9H8W5"/>
<evidence type="ECO:0000313" key="1">
    <source>
        <dbReference type="EMBL" id="EFX71792.1"/>
    </source>
</evidence>
<gene>
    <name evidence="1" type="ORF">DAPPUDRAFT_255276</name>
</gene>